<gene>
    <name evidence="2" type="ORF">Glove_292g29</name>
    <name evidence="1" type="ORF">Glove_292g30</name>
</gene>
<dbReference type="EMBL" id="PQFF01000266">
    <property type="protein sequence ID" value="RHZ68907.1"/>
    <property type="molecule type" value="Genomic_DNA"/>
</dbReference>
<evidence type="ECO:0000313" key="3">
    <source>
        <dbReference type="Proteomes" id="UP000266861"/>
    </source>
</evidence>
<protein>
    <submittedName>
        <fullName evidence="2">Uncharacterized protein</fullName>
    </submittedName>
</protein>
<dbReference type="AlphaFoldDB" id="A0A397I1Q7"/>
<name>A0A397I1Q7_9GLOM</name>
<reference evidence="2 3" key="1">
    <citation type="submission" date="2018-08" db="EMBL/GenBank/DDBJ databases">
        <title>Genome and evolution of the arbuscular mycorrhizal fungus Diversispora epigaea (formerly Glomus versiforme) and its bacterial endosymbionts.</title>
        <authorList>
            <person name="Sun X."/>
            <person name="Fei Z."/>
            <person name="Harrison M."/>
        </authorList>
    </citation>
    <scope>NUCLEOTIDE SEQUENCE [LARGE SCALE GENOMIC DNA]</scope>
    <source>
        <strain evidence="2 3">IT104</strain>
    </source>
</reference>
<evidence type="ECO:0000313" key="1">
    <source>
        <dbReference type="EMBL" id="RHZ68907.1"/>
    </source>
</evidence>
<comment type="caution">
    <text evidence="2">The sequence shown here is derived from an EMBL/GenBank/DDBJ whole genome shotgun (WGS) entry which is preliminary data.</text>
</comment>
<dbReference type="EMBL" id="PQFF01000266">
    <property type="protein sequence ID" value="RHZ68937.1"/>
    <property type="molecule type" value="Genomic_DNA"/>
</dbReference>
<organism evidence="2 3">
    <name type="scientific">Diversispora epigaea</name>
    <dbReference type="NCBI Taxonomy" id="1348612"/>
    <lineage>
        <taxon>Eukaryota</taxon>
        <taxon>Fungi</taxon>
        <taxon>Fungi incertae sedis</taxon>
        <taxon>Mucoromycota</taxon>
        <taxon>Glomeromycotina</taxon>
        <taxon>Glomeromycetes</taxon>
        <taxon>Diversisporales</taxon>
        <taxon>Diversisporaceae</taxon>
        <taxon>Diversispora</taxon>
    </lineage>
</organism>
<proteinExistence type="predicted"/>
<dbReference type="Proteomes" id="UP000266861">
    <property type="component" value="Unassembled WGS sequence"/>
</dbReference>
<evidence type="ECO:0000313" key="2">
    <source>
        <dbReference type="EMBL" id="RHZ68937.1"/>
    </source>
</evidence>
<keyword evidence="3" id="KW-1185">Reference proteome</keyword>
<sequence>MGQLAIKKDTSGEKMNVGLSMWYKARERSVVAGLEYFVIAVHLCIGRLENAKEISE</sequence>
<accession>A0A397I1Q7</accession>